<proteinExistence type="inferred from homology"/>
<comment type="function">
    <text evidence="13">Endonuclease that resolves Holliday junction intermediates in genetic recombination. Cleaves mobile four-strand junctions by introducing symmetrical nicks in paired strands. Promotes annealing of linear ssDNA with homologous dsDNA. Required for DNA repair, homologous recombination and chromosome segregation.</text>
</comment>
<evidence type="ECO:0000313" key="14">
    <source>
        <dbReference type="EMBL" id="MCY1583330.1"/>
    </source>
</evidence>
<evidence type="ECO:0000256" key="11">
    <source>
        <dbReference type="ARBA" id="ARBA00023447"/>
    </source>
</evidence>
<evidence type="ECO:0000256" key="10">
    <source>
        <dbReference type="ARBA" id="ARBA00023204"/>
    </source>
</evidence>
<dbReference type="CDD" id="cd22354">
    <property type="entry name" value="RecU-like"/>
    <property type="match status" value="1"/>
</dbReference>
<keyword evidence="7 13" id="KW-0378">Hydrolase</keyword>
<keyword evidence="5 13" id="KW-0255">Endonuclease</keyword>
<keyword evidence="9 13" id="KW-0233">DNA recombination</keyword>
<feature type="binding site" evidence="13">
    <location>
        <position position="55"/>
    </location>
    <ligand>
        <name>Mg(2+)</name>
        <dbReference type="ChEBI" id="CHEBI:18420"/>
    </ligand>
</feature>
<dbReference type="InterPro" id="IPR011856">
    <property type="entry name" value="tRNA_endonuc-like_dom_sf"/>
</dbReference>
<evidence type="ECO:0000256" key="12">
    <source>
        <dbReference type="ARBA" id="ARBA00029523"/>
    </source>
</evidence>
<keyword evidence="6 13" id="KW-0227">DNA damage</keyword>
<keyword evidence="2 13" id="KW-0963">Cytoplasm</keyword>
<evidence type="ECO:0000313" key="15">
    <source>
        <dbReference type="Proteomes" id="UP001072952"/>
    </source>
</evidence>
<comment type="caution">
    <text evidence="14">The sequence shown here is derived from an EMBL/GenBank/DDBJ whole genome shotgun (WGS) entry which is preliminary data.</text>
</comment>
<keyword evidence="4 13" id="KW-0479">Metal-binding</keyword>
<feature type="binding site" evidence="13">
    <location>
        <position position="53"/>
    </location>
    <ligand>
        <name>Mg(2+)</name>
        <dbReference type="ChEBI" id="CHEBI:18420"/>
    </ligand>
</feature>
<evidence type="ECO:0000256" key="1">
    <source>
        <dbReference type="ARBA" id="ARBA00004496"/>
    </source>
</evidence>
<sequence>MISHKNRGGFLERVIHISNKQYAERNLALIQKIPTPTSINTRKGTARYSEKSTVDFTGVSLGTFIAFDAKETRSKNFPFNRLQPHQETYLKEAHRQKGDAFILILFTQSNALYKLSITEYVELRQTLDRKSIPLEWFEQHKREIKSKNGVYYDYLNIADKYY</sequence>
<reference evidence="14" key="1">
    <citation type="journal article" date="2022" name="Int. J. Mol. Sci.">
        <title>Phenotypic and Genotypic Virulence Characterisation of Staphylococcus pettenkoferi Strains Isolated from Human Bloodstream and Diabetic Foot Infections.</title>
        <authorList>
            <person name="Magnan C."/>
            <person name="Ahmad-Mansour N."/>
            <person name="Pouget C."/>
            <person name="Morsli M."/>
            <person name="Huc-Brandt S."/>
            <person name="Pantel A."/>
            <person name="Dunyach-Remy C."/>
            <person name="Sotto A."/>
            <person name="Molle V."/>
            <person name="Lavigne J.-P."/>
        </authorList>
    </citation>
    <scope>NUCLEOTIDE SEQUENCE</scope>
    <source>
        <strain evidence="14">NSP012P</strain>
    </source>
</reference>
<keyword evidence="15" id="KW-1185">Reference proteome</keyword>
<dbReference type="Gene3D" id="3.40.1350.10">
    <property type="match status" value="1"/>
</dbReference>
<dbReference type="SUPFAM" id="SSF52980">
    <property type="entry name" value="Restriction endonuclease-like"/>
    <property type="match status" value="1"/>
</dbReference>
<comment type="catalytic activity">
    <reaction evidence="13">
        <text>Endonucleolytic cleavage at a junction such as a reciprocal single-stranded crossover between two homologous DNA duplexes (Holliday junction).</text>
        <dbReference type="EC" id="3.1.21.10"/>
    </reaction>
</comment>
<evidence type="ECO:0000256" key="2">
    <source>
        <dbReference type="ARBA" id="ARBA00022490"/>
    </source>
</evidence>
<comment type="subcellular location">
    <subcellularLocation>
        <location evidence="1 13">Cytoplasm</location>
    </subcellularLocation>
</comment>
<keyword evidence="8 13" id="KW-0460">Magnesium</keyword>
<dbReference type="Pfam" id="PF03838">
    <property type="entry name" value="RecU"/>
    <property type="match status" value="1"/>
</dbReference>
<keyword evidence="3 13" id="KW-0540">Nuclease</keyword>
<dbReference type="HAMAP" id="MF_00130">
    <property type="entry name" value="RecU"/>
    <property type="match status" value="1"/>
</dbReference>
<dbReference type="RefSeq" id="WP_145458166.1">
    <property type="nucleotide sequence ID" value="NZ_JANSLD010000027.1"/>
</dbReference>
<feature type="binding site" evidence="13">
    <location>
        <position position="68"/>
    </location>
    <ligand>
        <name>Mg(2+)</name>
        <dbReference type="ChEBI" id="CHEBI:18420"/>
    </ligand>
</feature>
<dbReference type="InterPro" id="IPR004612">
    <property type="entry name" value="Resolv_RecU"/>
</dbReference>
<feature type="binding site" evidence="13">
    <location>
        <position position="86"/>
    </location>
    <ligand>
        <name>Mg(2+)</name>
        <dbReference type="ChEBI" id="CHEBI:18420"/>
    </ligand>
</feature>
<dbReference type="Proteomes" id="UP001072952">
    <property type="component" value="Unassembled WGS sequence"/>
</dbReference>
<comment type="cofactor">
    <cofactor evidence="13">
        <name>Mg(2+)</name>
        <dbReference type="ChEBI" id="CHEBI:18420"/>
    </cofactor>
    <text evidence="13">Binds 1 Mg(2+) ion per subunit.</text>
</comment>
<accession>A0ABT4BNJ3</accession>
<dbReference type="EC" id="3.1.21.10" evidence="13"/>
<evidence type="ECO:0000256" key="8">
    <source>
        <dbReference type="ARBA" id="ARBA00022842"/>
    </source>
</evidence>
<organism evidence="14 15">
    <name type="scientific">Staphylococcus pettenkoferi</name>
    <dbReference type="NCBI Taxonomy" id="170573"/>
    <lineage>
        <taxon>Bacteria</taxon>
        <taxon>Bacillati</taxon>
        <taxon>Bacillota</taxon>
        <taxon>Bacilli</taxon>
        <taxon>Bacillales</taxon>
        <taxon>Staphylococcaceae</taxon>
        <taxon>Staphylococcus</taxon>
    </lineage>
</organism>
<evidence type="ECO:0000256" key="9">
    <source>
        <dbReference type="ARBA" id="ARBA00023172"/>
    </source>
</evidence>
<evidence type="ECO:0000256" key="5">
    <source>
        <dbReference type="ARBA" id="ARBA00022759"/>
    </source>
</evidence>
<evidence type="ECO:0000256" key="3">
    <source>
        <dbReference type="ARBA" id="ARBA00022722"/>
    </source>
</evidence>
<name>A0ABT4BNJ3_9STAP</name>
<comment type="similarity">
    <text evidence="11 13">Belongs to the RecU family.</text>
</comment>
<evidence type="ECO:0000256" key="13">
    <source>
        <dbReference type="HAMAP-Rule" id="MF_00130"/>
    </source>
</evidence>
<evidence type="ECO:0000256" key="6">
    <source>
        <dbReference type="ARBA" id="ARBA00022763"/>
    </source>
</evidence>
<keyword evidence="10 13" id="KW-0234">DNA repair</keyword>
<evidence type="ECO:0000256" key="7">
    <source>
        <dbReference type="ARBA" id="ARBA00022801"/>
    </source>
</evidence>
<gene>
    <name evidence="13" type="primary">recU</name>
    <name evidence="14" type="ORF">NW133_07285</name>
</gene>
<feature type="site" description="Transition state stabilizer" evidence="13">
    <location>
        <position position="70"/>
    </location>
</feature>
<dbReference type="InterPro" id="IPR011335">
    <property type="entry name" value="Restrct_endonuc-II-like"/>
</dbReference>
<protein>
    <recommendedName>
        <fullName evidence="12 13">Holliday junction resolvase RecU</fullName>
        <ecNumber evidence="13">3.1.21.10</ecNumber>
    </recommendedName>
    <alternativeName>
        <fullName evidence="13">Recombination protein U homolog</fullName>
    </alternativeName>
</protein>
<reference evidence="14" key="2">
    <citation type="submission" date="2022-08" db="EMBL/GenBank/DDBJ databases">
        <authorList>
            <person name="Magnan C."/>
        </authorList>
    </citation>
    <scope>NUCLEOTIDE SEQUENCE</scope>
    <source>
        <strain evidence="14">NSP012P</strain>
    </source>
</reference>
<dbReference type="EMBL" id="JANSLD010000027">
    <property type="protein sequence ID" value="MCY1583330.1"/>
    <property type="molecule type" value="Genomic_DNA"/>
</dbReference>
<evidence type="ECO:0000256" key="4">
    <source>
        <dbReference type="ARBA" id="ARBA00022723"/>
    </source>
</evidence>